<sequence length="272" mass="30146">MSCSLRGVVSVSVSGFNETEGIVVGSSQFRKSKSNNLSVLRLDFKGQPLVVTDHKDLRDWSTVKAPNKLFIHAQASICVSRALRWWEKTIKPNMLEIHSAQELVDSLINGGDRLVIVDFYSPGCGGCRALHPKICQLAELNPNAIFLKVNYEELRTTCHSLHIHVLPFFRFYRGAEGHLCSFSCTNSTIKKFKDALAKHGADRCSIGPTKGLDESELLKLGSLGELPIDLPLPSTKEERVEDLLIKCIDFSGLVLSKSSGNKMEFKEETALL</sequence>
<dbReference type="InterPro" id="IPR036249">
    <property type="entry name" value="Thioredoxin-like_sf"/>
</dbReference>
<organism evidence="4 5">
    <name type="scientific">Xanthoceras sorbifolium</name>
    <dbReference type="NCBI Taxonomy" id="99658"/>
    <lineage>
        <taxon>Eukaryota</taxon>
        <taxon>Viridiplantae</taxon>
        <taxon>Streptophyta</taxon>
        <taxon>Embryophyta</taxon>
        <taxon>Tracheophyta</taxon>
        <taxon>Spermatophyta</taxon>
        <taxon>Magnoliopsida</taxon>
        <taxon>eudicotyledons</taxon>
        <taxon>Gunneridae</taxon>
        <taxon>Pentapetalae</taxon>
        <taxon>rosids</taxon>
        <taxon>malvids</taxon>
        <taxon>Sapindales</taxon>
        <taxon>Sapindaceae</taxon>
        <taxon>Xanthoceroideae</taxon>
        <taxon>Xanthoceras</taxon>
    </lineage>
</organism>
<comment type="caution">
    <text evidence="4">The sequence shown here is derived from an EMBL/GenBank/DDBJ whole genome shotgun (WGS) entry which is preliminary data.</text>
</comment>
<reference evidence="4 5" key="1">
    <citation type="submission" date="2021-02" db="EMBL/GenBank/DDBJ databases">
        <title>Plant Genome Project.</title>
        <authorList>
            <person name="Zhang R.-G."/>
        </authorList>
    </citation>
    <scope>NUCLEOTIDE SEQUENCE [LARGE SCALE GENOMIC DNA]</scope>
    <source>
        <tissue evidence="4">Leaves</tissue>
    </source>
</reference>
<dbReference type="PANTHER" id="PTHR43601">
    <property type="entry name" value="THIOREDOXIN, MITOCHONDRIAL"/>
    <property type="match status" value="1"/>
</dbReference>
<evidence type="ECO:0000259" key="3">
    <source>
        <dbReference type="Pfam" id="PF00085"/>
    </source>
</evidence>
<dbReference type="Pfam" id="PF00085">
    <property type="entry name" value="Thioredoxin"/>
    <property type="match status" value="1"/>
</dbReference>
<gene>
    <name evidence="4" type="ORF">JRO89_XS13G0245900</name>
</gene>
<evidence type="ECO:0000313" key="4">
    <source>
        <dbReference type="EMBL" id="KAH7550675.1"/>
    </source>
</evidence>
<dbReference type="InterPro" id="IPR013766">
    <property type="entry name" value="Thioredoxin_domain"/>
</dbReference>
<dbReference type="Proteomes" id="UP000827721">
    <property type="component" value="Unassembled WGS sequence"/>
</dbReference>
<keyword evidence="2" id="KW-0676">Redox-active center</keyword>
<dbReference type="PANTHER" id="PTHR43601:SF17">
    <property type="entry name" value="THIOREDOXIN-LIKE 1-2, CHLOROPLASTIC"/>
    <property type="match status" value="1"/>
</dbReference>
<keyword evidence="5" id="KW-1185">Reference proteome</keyword>
<protein>
    <recommendedName>
        <fullName evidence="3">Thioredoxin domain-containing protein</fullName>
    </recommendedName>
</protein>
<accession>A0ABQ8H9T6</accession>
<comment type="similarity">
    <text evidence="1">Belongs to the thioredoxin family.</text>
</comment>
<evidence type="ECO:0000256" key="1">
    <source>
        <dbReference type="ARBA" id="ARBA00008987"/>
    </source>
</evidence>
<feature type="domain" description="Thioredoxin" evidence="3">
    <location>
        <begin position="105"/>
        <end position="176"/>
    </location>
</feature>
<dbReference type="EMBL" id="JAFEMO010000013">
    <property type="protein sequence ID" value="KAH7550675.1"/>
    <property type="molecule type" value="Genomic_DNA"/>
</dbReference>
<proteinExistence type="inferred from homology"/>
<dbReference type="Gene3D" id="3.40.30.10">
    <property type="entry name" value="Glutaredoxin"/>
    <property type="match status" value="1"/>
</dbReference>
<dbReference type="CDD" id="cd02947">
    <property type="entry name" value="TRX_family"/>
    <property type="match status" value="1"/>
</dbReference>
<evidence type="ECO:0000313" key="5">
    <source>
        <dbReference type="Proteomes" id="UP000827721"/>
    </source>
</evidence>
<evidence type="ECO:0000256" key="2">
    <source>
        <dbReference type="ARBA" id="ARBA00023284"/>
    </source>
</evidence>
<name>A0ABQ8H9T6_9ROSI</name>
<dbReference type="SUPFAM" id="SSF52833">
    <property type="entry name" value="Thioredoxin-like"/>
    <property type="match status" value="1"/>
</dbReference>